<dbReference type="Gene3D" id="3.90.1720.10">
    <property type="entry name" value="endopeptidase domain like (from Nostoc punctiforme)"/>
    <property type="match status" value="1"/>
</dbReference>
<dbReference type="SUPFAM" id="SSF53955">
    <property type="entry name" value="Lysozyme-like"/>
    <property type="match status" value="1"/>
</dbReference>
<dbReference type="Proteomes" id="UP000590460">
    <property type="component" value="Unassembled WGS sequence"/>
</dbReference>
<dbReference type="PROSITE" id="PS50911">
    <property type="entry name" value="CHAP"/>
    <property type="match status" value="1"/>
</dbReference>
<name>A0A846ZHD3_9LACO</name>
<sequence>MDRIQAEMSTAIALDVIKATSSLKGLGDAVNSVKNAWQAQEAAAKSSGDYLRAAEERYKGLGSQMDAQKNKIDELKQRQQGLDVSTRDGAESFLKYEKNIQQATRQLASLEAQQERAKSSLEYQKSGLAQLQNEYKQTNAVSDSYVARLKAENKERQANIVQANTLKASLSNLSQQYVKQSEELKRIELESGTMSDAYRKQNIRINETATNISKMKDEFKAAQREVNAANPYGFGTLSSGANGAYRAVSKMGDGLHYATQKAKEFAAAGSLVAIGLGVVATKGIQAASDLENSYIKTLNLAVTGGEKAAEAQRNVNQMQKDGAKLSVQYGKSQFDIAEGYQELIKRGYSTTSALGSMRSELEASVASGDDFNNVLSVTSQVVDAYGLRVDDAAKMVKNTKDVTNQLAYAADMTATDFQSMGKSMEYVADTAHSAGIELSTTSSAVGILSNHGLEADKAGTGLRKVINSLTGAMADQQEAMAGNAESADKLNEKIGEQTKKVQEAQDKLNKASEAEKSNTGNKKNATKATEAAAKALEKQQAALDKLDGKAQGIQANDMLSKLGISRDQLINSNGQLKSMSEIMKVINDHTKGIKDDDTRNNVFHALFGTTGMQAGIILAQNNAELDELNKKVRNAADGEGYVHNLAQKNMDTTKAKLAQLKSSADLIVNSIGASLLPSVSEFAVKLANALNSEKGQEQLKQLAKVAGDVGRSIVSTIEFVWKHRSELVIIGETLAGIWAFKKITDAVSWVRTAIGTYRELNEVLKTTNALNSVGIFSGKGNIASAGTSAASGLLKTGGTSAMEIGSASSSLVPLLSRFLPYVGVLTGLGQAGYSAYNATKATNDLTKRTDQGGGIGGLSGTVIGAGIGSLIAPGIGTALGAALGGTIGTDVGKKFGRAYQEGFKESHPKSISAWLGDDWDAAYKESSSETMKRFSSSYKAQIDELNNTVKLKIDVDDKGASQNKKKVETIYASLQKTIDDFYKHQEQDSKKNLDILVKNGIITQKQEDDLLKKSQANDEKAKKSKQDLADQLKKTSENYYADVAKIQSGGTKKLEEIEKKYGSNSKKYKTEQTKELESLQNKYSKDMVGIENKLNTSVSKATQVAATKQEDILESLRNTKKTIGLKQIVEDEKEAKKNHDTIVNWATKTRDDVVNTANKKYKDSVSAADKEYYQNKTISKKQYDEVVKNARKQRDDTIDAAETQRKQTTKSANDQYGEILDRTEKQRYNVTHKSKLQKDGVVGHLQDQKDTTTRLGREQSNTISDWADKQKNNTTKSAKDQRDGVSDAFGTMWQWLKTGAEWGINGLFTPINIGIGAINGLISAFGGSKKTIEPLAVKFATGTGYFSSVRRPITEPTLAMLNDGHDSPETGNREMLIHPNGKSEVVQGTNVIRPLLPGTEVLNARETAMLLSGNMPRFAEGTGFLSKLFGGVQSAGSWVGNAIGNIWDGMKNGADKFMKMFGYITDSAMHPIESLEKKFNPTRKSDLGSVMNNIGDNVFYDQTKKQAKEWWSELWGMAKGAAETGDTGGQGDNYPWRGVGKDSGVDPWGYFFRECVSYVANSLKNMGVSSSLFTGLGNGSDWVNAPVRHTNTPKPGMVAVYGPGSEFGNHVAMVRGVKGSTFSGEEYNWGGDGKYHTYSGRSKSGVTTFLDFGKSGGDENGVQASSPLQKLIKSQTGGMFDWIQKFIGPINDTSTGVGGSVQSWSNDVKKALSKLGLSTSSDMIQKVLRQIQTESSGNPSAIGGNDGLDDGNATGLMQVKPGTFRAYALPGHNNIMNGYDNMLAGLNYAKNRYGSDLSFLGNGHGYANGVITNHPHLANIAEGGMTEAIIPWDLSKKSRAMELLGETVTHFAQNTEVMPGGDAKNSDISELSKILNKTNDIVSQIASAVFAILGETQESNKPLDAISMNSLSRSVINRAVRSAN</sequence>
<dbReference type="InterPro" id="IPR010090">
    <property type="entry name" value="Phage_tape_meas"/>
</dbReference>
<feature type="compositionally biased region" description="Basic and acidic residues" evidence="2">
    <location>
        <begin position="1266"/>
        <end position="1283"/>
    </location>
</feature>
<feature type="compositionally biased region" description="Low complexity" evidence="2">
    <location>
        <begin position="521"/>
        <end position="532"/>
    </location>
</feature>
<dbReference type="EMBL" id="JAAXPO010000005">
    <property type="protein sequence ID" value="NKZ18582.1"/>
    <property type="molecule type" value="Genomic_DNA"/>
</dbReference>
<protein>
    <submittedName>
        <fullName evidence="4">Phage tail tape measure protein</fullName>
    </submittedName>
</protein>
<feature type="domain" description="Peptidase C51" evidence="3">
    <location>
        <begin position="1530"/>
        <end position="1651"/>
    </location>
</feature>
<evidence type="ECO:0000256" key="2">
    <source>
        <dbReference type="SAM" id="MobiDB-lite"/>
    </source>
</evidence>
<dbReference type="InterPro" id="IPR023346">
    <property type="entry name" value="Lysozyme-like_dom_sf"/>
</dbReference>
<feature type="coiled-coil region" evidence="1">
    <location>
        <begin position="51"/>
        <end position="120"/>
    </location>
</feature>
<dbReference type="Pfam" id="PF05257">
    <property type="entry name" value="CHAP"/>
    <property type="match status" value="1"/>
</dbReference>
<dbReference type="SUPFAM" id="SSF54001">
    <property type="entry name" value="Cysteine proteinases"/>
    <property type="match status" value="1"/>
</dbReference>
<feature type="compositionally biased region" description="Basic and acidic residues" evidence="2">
    <location>
        <begin position="1246"/>
        <end position="1257"/>
    </location>
</feature>
<feature type="coiled-coil region" evidence="1">
    <location>
        <begin position="146"/>
        <end position="225"/>
    </location>
</feature>
<reference evidence="4 5" key="1">
    <citation type="submission" date="2020-04" db="EMBL/GenBank/DDBJ databases">
        <title>MicrobeNet Type strains.</title>
        <authorList>
            <person name="Nicholson A.C."/>
        </authorList>
    </citation>
    <scope>NUCLEOTIDE SEQUENCE [LARGE SCALE GENOMIC DNA]</scope>
    <source>
        <strain evidence="4 5">CCUG 54536</strain>
    </source>
</reference>
<accession>A0A846ZHD3</accession>
<proteinExistence type="predicted"/>
<feature type="region of interest" description="Disordered" evidence="2">
    <location>
        <begin position="1232"/>
        <end position="1283"/>
    </location>
</feature>
<keyword evidence="1" id="KW-0175">Coiled coil</keyword>
<evidence type="ECO:0000313" key="5">
    <source>
        <dbReference type="Proteomes" id="UP000590460"/>
    </source>
</evidence>
<comment type="caution">
    <text evidence="4">The sequence shown here is derived from an EMBL/GenBank/DDBJ whole genome shotgun (WGS) entry which is preliminary data.</text>
</comment>
<dbReference type="CDD" id="cd13402">
    <property type="entry name" value="LT_TF-like"/>
    <property type="match status" value="1"/>
</dbReference>
<evidence type="ECO:0000259" key="3">
    <source>
        <dbReference type="PROSITE" id="PS50911"/>
    </source>
</evidence>
<feature type="compositionally biased region" description="Basic and acidic residues" evidence="2">
    <location>
        <begin position="500"/>
        <end position="516"/>
    </location>
</feature>
<dbReference type="InterPro" id="IPR038765">
    <property type="entry name" value="Papain-like_cys_pep_sf"/>
</dbReference>
<gene>
    <name evidence="4" type="ORF">HF966_05265</name>
</gene>
<dbReference type="RefSeq" id="WP_168676870.1">
    <property type="nucleotide sequence ID" value="NZ_BPKV01000007.1"/>
</dbReference>
<dbReference type="Pfam" id="PF10145">
    <property type="entry name" value="PhageMin_Tail"/>
    <property type="match status" value="1"/>
</dbReference>
<evidence type="ECO:0000313" key="4">
    <source>
        <dbReference type="EMBL" id="NKZ18582.1"/>
    </source>
</evidence>
<feature type="region of interest" description="Disordered" evidence="2">
    <location>
        <begin position="500"/>
        <end position="532"/>
    </location>
</feature>
<dbReference type="InterPro" id="IPR008258">
    <property type="entry name" value="Transglycosylase_SLT_dom_1"/>
</dbReference>
<organism evidence="4 5">
    <name type="scientific">Leuconostoc holzapfelii</name>
    <dbReference type="NCBI Taxonomy" id="434464"/>
    <lineage>
        <taxon>Bacteria</taxon>
        <taxon>Bacillati</taxon>
        <taxon>Bacillota</taxon>
        <taxon>Bacilli</taxon>
        <taxon>Lactobacillales</taxon>
        <taxon>Lactobacillaceae</taxon>
        <taxon>Leuconostoc</taxon>
    </lineage>
</organism>
<feature type="region of interest" description="Disordered" evidence="2">
    <location>
        <begin position="1190"/>
        <end position="1214"/>
    </location>
</feature>
<dbReference type="NCBIfam" id="TIGR01760">
    <property type="entry name" value="tape_meas_TP901"/>
    <property type="match status" value="2"/>
</dbReference>
<feature type="compositionally biased region" description="Basic and acidic residues" evidence="2">
    <location>
        <begin position="1190"/>
        <end position="1205"/>
    </location>
</feature>
<evidence type="ECO:0000256" key="1">
    <source>
        <dbReference type="SAM" id="Coils"/>
    </source>
</evidence>
<dbReference type="Pfam" id="PF01464">
    <property type="entry name" value="SLT"/>
    <property type="match status" value="1"/>
</dbReference>
<dbReference type="InterPro" id="IPR007921">
    <property type="entry name" value="CHAP_dom"/>
</dbReference>